<reference evidence="2" key="1">
    <citation type="submission" date="2011-12" db="EMBL/GenBank/DDBJ databases">
        <authorList>
            <consortium name="The Broad Institute Genome Sequencing Platform"/>
            <person name="Russ C."/>
            <person name="Tyler B."/>
            <person name="Panabieres F."/>
            <person name="Shan W."/>
            <person name="Tripathy S."/>
            <person name="Grunwald N."/>
            <person name="Machado M."/>
            <person name="Young S.K."/>
            <person name="Zeng Q."/>
            <person name="Gargeya S."/>
            <person name="Fitzgerald M."/>
            <person name="Haas B."/>
            <person name="Abouelleil A."/>
            <person name="Alvarado L."/>
            <person name="Arachchi H.M."/>
            <person name="Berlin A."/>
            <person name="Chapman S.B."/>
            <person name="Gearin G."/>
            <person name="Goldberg J."/>
            <person name="Griggs A."/>
            <person name="Gujja S."/>
            <person name="Hansen M."/>
            <person name="Heiman D."/>
            <person name="Howarth C."/>
            <person name="Larimer J."/>
            <person name="Lui A."/>
            <person name="MacDonald P.J.P."/>
            <person name="McCowen C."/>
            <person name="Montmayeur A."/>
            <person name="Murphy C."/>
            <person name="Neiman D."/>
            <person name="Pearson M."/>
            <person name="Priest M."/>
            <person name="Roberts A."/>
            <person name="Saif S."/>
            <person name="Shea T."/>
            <person name="Sisk P."/>
            <person name="Stolte C."/>
            <person name="Sykes S."/>
            <person name="Wortman J."/>
            <person name="Nusbaum C."/>
            <person name="Birren B."/>
        </authorList>
    </citation>
    <scope>NUCLEOTIDE SEQUENCE [LARGE SCALE GENOMIC DNA]</scope>
    <source>
        <strain evidence="2">INRA-310</strain>
    </source>
</reference>
<dbReference type="RefSeq" id="XP_008911135.1">
    <property type="nucleotide sequence ID" value="XM_008912887.1"/>
</dbReference>
<accession>W2PSM7</accession>
<dbReference type="EMBL" id="KI669610">
    <property type="protein sequence ID" value="ETN03651.1"/>
    <property type="molecule type" value="Genomic_DNA"/>
</dbReference>
<organism evidence="1 2">
    <name type="scientific">Phytophthora nicotianae (strain INRA-310)</name>
    <name type="common">Phytophthora parasitica</name>
    <dbReference type="NCBI Taxonomy" id="761204"/>
    <lineage>
        <taxon>Eukaryota</taxon>
        <taxon>Sar</taxon>
        <taxon>Stramenopiles</taxon>
        <taxon>Oomycota</taxon>
        <taxon>Peronosporomycetes</taxon>
        <taxon>Peronosporales</taxon>
        <taxon>Peronosporaceae</taxon>
        <taxon>Phytophthora</taxon>
    </lineage>
</organism>
<dbReference type="VEuPathDB" id="FungiDB:PPTG_23767"/>
<dbReference type="Proteomes" id="UP000018817">
    <property type="component" value="Unassembled WGS sequence"/>
</dbReference>
<dbReference type="STRING" id="761204.W2PSM7"/>
<gene>
    <name evidence="1" type="ORF">PPTG_23767</name>
</gene>
<reference evidence="1 2" key="2">
    <citation type="submission" date="2013-11" db="EMBL/GenBank/DDBJ databases">
        <title>The Genome Sequence of Phytophthora parasitica INRA-310.</title>
        <authorList>
            <consortium name="The Broad Institute Genomics Platform"/>
            <person name="Russ C."/>
            <person name="Tyler B."/>
            <person name="Panabieres F."/>
            <person name="Shan W."/>
            <person name="Tripathy S."/>
            <person name="Grunwald N."/>
            <person name="Machado M."/>
            <person name="Johnson C.S."/>
            <person name="Arredondo F."/>
            <person name="Hong C."/>
            <person name="Coffey M."/>
            <person name="Young S.K."/>
            <person name="Zeng Q."/>
            <person name="Gargeya S."/>
            <person name="Fitzgerald M."/>
            <person name="Abouelleil A."/>
            <person name="Alvarado L."/>
            <person name="Chapman S.B."/>
            <person name="Gainer-Dewar J."/>
            <person name="Goldberg J."/>
            <person name="Griggs A."/>
            <person name="Gujja S."/>
            <person name="Hansen M."/>
            <person name="Howarth C."/>
            <person name="Imamovic A."/>
            <person name="Ireland A."/>
            <person name="Larimer J."/>
            <person name="McCowan C."/>
            <person name="Murphy C."/>
            <person name="Pearson M."/>
            <person name="Poon T.W."/>
            <person name="Priest M."/>
            <person name="Roberts A."/>
            <person name="Saif S."/>
            <person name="Shea T."/>
            <person name="Sykes S."/>
            <person name="Wortman J."/>
            <person name="Nusbaum C."/>
            <person name="Birren B."/>
        </authorList>
    </citation>
    <scope>NUCLEOTIDE SEQUENCE [LARGE SCALE GENOMIC DNA]</scope>
    <source>
        <strain evidence="1 2">INRA-310</strain>
    </source>
</reference>
<dbReference type="AlphaFoldDB" id="W2PSM7"/>
<evidence type="ECO:0000313" key="1">
    <source>
        <dbReference type="EMBL" id="ETN03651.1"/>
    </source>
</evidence>
<proteinExistence type="predicted"/>
<sequence length="107" mass="11751">MKMKGEYNPPQAHMLAASRMFRGLGLEPGKIKSPMSFVLMMRELECVKFKITPAVLMTVFSVRLGSRGLTIMHFKEASEMSCLEDGSTNVNFSSDFSPSVSLPGSAI</sequence>
<protein>
    <submittedName>
        <fullName evidence="1">Uncharacterized protein</fullName>
    </submittedName>
</protein>
<dbReference type="GeneID" id="20192366"/>
<dbReference type="OrthoDB" id="121660at2759"/>
<evidence type="ECO:0000313" key="2">
    <source>
        <dbReference type="Proteomes" id="UP000018817"/>
    </source>
</evidence>
<name>W2PSM7_PHYN3</name>